<feature type="transmembrane region" description="Helical" evidence="1">
    <location>
        <begin position="377"/>
        <end position="395"/>
    </location>
</feature>
<keyword evidence="1" id="KW-0812">Transmembrane</keyword>
<feature type="transmembrane region" description="Helical" evidence="1">
    <location>
        <begin position="273"/>
        <end position="295"/>
    </location>
</feature>
<keyword evidence="1" id="KW-1133">Transmembrane helix</keyword>
<evidence type="ECO:0000256" key="1">
    <source>
        <dbReference type="SAM" id="Phobius"/>
    </source>
</evidence>
<accession>A0A5C8NHB7</accession>
<reference evidence="2 3" key="1">
    <citation type="submission" date="2019-06" db="EMBL/GenBank/DDBJ databases">
        <title>Aeromicrobium sp. nov., isolated from a maize field.</title>
        <authorList>
            <person name="Lin S.-Y."/>
            <person name="Tsai C.-F."/>
            <person name="Young C.-C."/>
        </authorList>
    </citation>
    <scope>NUCLEOTIDE SEQUENCE [LARGE SCALE GENOMIC DNA]</scope>
    <source>
        <strain evidence="2 3">CC-CFT486</strain>
    </source>
</reference>
<feature type="transmembrane region" description="Helical" evidence="1">
    <location>
        <begin position="234"/>
        <end position="266"/>
    </location>
</feature>
<comment type="caution">
    <text evidence="2">The sequence shown here is derived from an EMBL/GenBank/DDBJ whole genome shotgun (WGS) entry which is preliminary data.</text>
</comment>
<evidence type="ECO:0000313" key="3">
    <source>
        <dbReference type="Proteomes" id="UP000321571"/>
    </source>
</evidence>
<dbReference type="AlphaFoldDB" id="A0A5C8NHB7"/>
<dbReference type="EMBL" id="VDUX01000006">
    <property type="protein sequence ID" value="TXL57774.1"/>
    <property type="molecule type" value="Genomic_DNA"/>
</dbReference>
<sequence length="420" mass="45642">MIAAAAGIALVVAAMVVPRISDRDVRVHWPPLHADWDPRFGWRFVVAILVGVALWYLLPRLTDRLSWGATVAVSTAGAWVWAMSLALTDGRYGLARIYEREGEYLFDAKRVDDVGQALSTFIDRIPRGSEDHWHIHVSGHPPGALLSFVLLDRIGIDDPFWVGVVILTLGTTAVAAVLLTLDVLGSRELARKAAPWVALAPLAVWAGAGESLYAAVAAWGLLLLAGACRHSLPAVAIAAGLVLGFCLFLSYGLVLFGLLALAVLALTGGWRMLPWAAAGVATVAVLFWSLGYAWWEAYPVLRERYYAGIASERPYSYWVWADLAAWTFTVGLATWAAFPQLARSLRDRIPLAVLASTALTAIVAASLSAMSKAEVERIWLPFTVWVVAAPALLPVRWRAPLLSTQVGVALFSQIFLVTRW</sequence>
<feature type="transmembrane region" description="Helical" evidence="1">
    <location>
        <begin position="196"/>
        <end position="222"/>
    </location>
</feature>
<organism evidence="2 3">
    <name type="scientific">Aeromicrobium terrae</name>
    <dbReference type="NCBI Taxonomy" id="2498846"/>
    <lineage>
        <taxon>Bacteria</taxon>
        <taxon>Bacillati</taxon>
        <taxon>Actinomycetota</taxon>
        <taxon>Actinomycetes</taxon>
        <taxon>Propionibacteriales</taxon>
        <taxon>Nocardioidaceae</taxon>
        <taxon>Aeromicrobium</taxon>
    </lineage>
</organism>
<dbReference type="Proteomes" id="UP000321571">
    <property type="component" value="Unassembled WGS sequence"/>
</dbReference>
<evidence type="ECO:0008006" key="4">
    <source>
        <dbReference type="Google" id="ProtNLM"/>
    </source>
</evidence>
<keyword evidence="3" id="KW-1185">Reference proteome</keyword>
<keyword evidence="1" id="KW-0472">Membrane</keyword>
<feature type="transmembrane region" description="Helical" evidence="1">
    <location>
        <begin position="315"/>
        <end position="338"/>
    </location>
</feature>
<feature type="transmembrane region" description="Helical" evidence="1">
    <location>
        <begin position="160"/>
        <end position="184"/>
    </location>
</feature>
<evidence type="ECO:0000313" key="2">
    <source>
        <dbReference type="EMBL" id="TXL57774.1"/>
    </source>
</evidence>
<proteinExistence type="predicted"/>
<protein>
    <recommendedName>
        <fullName evidence="4">Integral membrane protein</fullName>
    </recommendedName>
</protein>
<feature type="transmembrane region" description="Helical" evidence="1">
    <location>
        <begin position="40"/>
        <end position="58"/>
    </location>
</feature>
<dbReference type="OrthoDB" id="5242248at2"/>
<feature type="transmembrane region" description="Helical" evidence="1">
    <location>
        <begin position="65"/>
        <end position="87"/>
    </location>
</feature>
<feature type="transmembrane region" description="Helical" evidence="1">
    <location>
        <begin position="350"/>
        <end position="371"/>
    </location>
</feature>
<gene>
    <name evidence="2" type="ORF">FHP06_12855</name>
</gene>
<name>A0A5C8NHB7_9ACTN</name>